<dbReference type="InterPro" id="IPR014710">
    <property type="entry name" value="RmlC-like_jellyroll"/>
</dbReference>
<gene>
    <name evidence="2" type="ORF">AY601_4258</name>
</gene>
<dbReference type="KEGG" id="pcm:AY601_4258"/>
<dbReference type="PROSITE" id="PS50042">
    <property type="entry name" value="CNMP_BINDING_3"/>
    <property type="match status" value="1"/>
</dbReference>
<dbReference type="Gene3D" id="2.60.120.10">
    <property type="entry name" value="Jelly Rolls"/>
    <property type="match status" value="1"/>
</dbReference>
<name>A0A127VIG4_9SPHI</name>
<dbReference type="Proteomes" id="UP000071561">
    <property type="component" value="Chromosome"/>
</dbReference>
<dbReference type="AlphaFoldDB" id="A0A127VIG4"/>
<dbReference type="InterPro" id="IPR018490">
    <property type="entry name" value="cNMP-bd_dom_sf"/>
</dbReference>
<keyword evidence="3" id="KW-1185">Reference proteome</keyword>
<evidence type="ECO:0000313" key="3">
    <source>
        <dbReference type="Proteomes" id="UP000071561"/>
    </source>
</evidence>
<dbReference type="CDD" id="cd00038">
    <property type="entry name" value="CAP_ED"/>
    <property type="match status" value="1"/>
</dbReference>
<reference evidence="2 3" key="1">
    <citation type="submission" date="2016-03" db="EMBL/GenBank/DDBJ databases">
        <title>Complete genome sequence of Pedobacter cryoconitis PAMC 27485.</title>
        <authorList>
            <person name="Lee J."/>
            <person name="Kim O.-S."/>
        </authorList>
    </citation>
    <scope>NUCLEOTIDE SEQUENCE [LARGE SCALE GENOMIC DNA]</scope>
    <source>
        <strain evidence="2 3">PAMC 27485</strain>
    </source>
</reference>
<dbReference type="InterPro" id="IPR000595">
    <property type="entry name" value="cNMP-bd_dom"/>
</dbReference>
<evidence type="ECO:0000259" key="1">
    <source>
        <dbReference type="PROSITE" id="PS50042"/>
    </source>
</evidence>
<feature type="domain" description="Cyclic nucleotide-binding" evidence="1">
    <location>
        <begin position="10"/>
        <end position="112"/>
    </location>
</feature>
<dbReference type="SUPFAM" id="SSF51206">
    <property type="entry name" value="cAMP-binding domain-like"/>
    <property type="match status" value="1"/>
</dbReference>
<dbReference type="OrthoDB" id="680421at2"/>
<dbReference type="EMBL" id="CP014504">
    <property type="protein sequence ID" value="AMQ01107.1"/>
    <property type="molecule type" value="Genomic_DNA"/>
</dbReference>
<protein>
    <submittedName>
        <fullName evidence="2">Cyclic nucleotide-binding protein</fullName>
    </submittedName>
</protein>
<sequence length="188" mass="21645">MQNTLNSIKSIYPLKEVHLNLLLKELKEVGLPKGHLIIRAGKVERALYFIENGVARAYVDGKDNRITFWFGMEGDIILSYHSYINNTPGYESIELLENCRLYELKTEALEALYNTHTELANWGRKLAELILIKTEESYIGRLFKPAKERYIDLLQTDPLLIQRIPLGHIASYLGVTQVTLSRIRAEIK</sequence>
<evidence type="ECO:0000313" key="2">
    <source>
        <dbReference type="EMBL" id="AMQ01107.1"/>
    </source>
</evidence>
<dbReference type="Pfam" id="PF00027">
    <property type="entry name" value="cNMP_binding"/>
    <property type="match status" value="1"/>
</dbReference>
<proteinExistence type="predicted"/>
<dbReference type="RefSeq" id="WP_084359371.1">
    <property type="nucleotide sequence ID" value="NZ_CP014504.1"/>
</dbReference>
<organism evidence="2 3">
    <name type="scientific">Pedobacter cryoconitis</name>
    <dbReference type="NCBI Taxonomy" id="188932"/>
    <lineage>
        <taxon>Bacteria</taxon>
        <taxon>Pseudomonadati</taxon>
        <taxon>Bacteroidota</taxon>
        <taxon>Sphingobacteriia</taxon>
        <taxon>Sphingobacteriales</taxon>
        <taxon>Sphingobacteriaceae</taxon>
        <taxon>Pedobacter</taxon>
    </lineage>
</organism>
<dbReference type="PATRIC" id="fig|188932.3.peg.4418"/>
<accession>A0A127VIG4</accession>